<evidence type="ECO:0000256" key="5">
    <source>
        <dbReference type="ARBA" id="ARBA00022679"/>
    </source>
</evidence>
<comment type="subunit">
    <text evidence="10">Homodimer. Probably interacts with PlsY.</text>
</comment>
<evidence type="ECO:0000256" key="2">
    <source>
        <dbReference type="ARBA" id="ARBA00004496"/>
    </source>
</evidence>
<reference evidence="12" key="1">
    <citation type="submission" date="2018-06" db="EMBL/GenBank/DDBJ databases">
        <authorList>
            <consortium name="Pathogen Informatics"/>
            <person name="Doyle S."/>
        </authorList>
    </citation>
    <scope>NUCLEOTIDE SEQUENCE [LARGE SCALE GENOMIC DNA]</scope>
    <source>
        <strain evidence="12">NCTC11421</strain>
    </source>
</reference>
<evidence type="ECO:0000256" key="9">
    <source>
        <dbReference type="ARBA" id="ARBA00024069"/>
    </source>
</evidence>
<dbReference type="SUPFAM" id="SSF53659">
    <property type="entry name" value="Isocitrate/Isopropylmalate dehydrogenase-like"/>
    <property type="match status" value="1"/>
</dbReference>
<name>A0A378W0G4_NEIGO</name>
<comment type="catalytic activity">
    <reaction evidence="1">
        <text>a fatty acyl-[ACP] + phosphate = an acyl phosphate + holo-[ACP]</text>
        <dbReference type="Rhea" id="RHEA:42292"/>
        <dbReference type="Rhea" id="RHEA-COMP:9685"/>
        <dbReference type="Rhea" id="RHEA-COMP:14125"/>
        <dbReference type="ChEBI" id="CHEBI:43474"/>
        <dbReference type="ChEBI" id="CHEBI:59918"/>
        <dbReference type="ChEBI" id="CHEBI:64479"/>
        <dbReference type="ChEBI" id="CHEBI:138651"/>
        <dbReference type="EC" id="2.3.1.274"/>
    </reaction>
</comment>
<keyword evidence="6" id="KW-0443">Lipid metabolism</keyword>
<keyword evidence="12" id="KW-0012">Acyltransferase</keyword>
<comment type="subcellular location">
    <subcellularLocation>
        <location evidence="2">Cytoplasm</location>
    </subcellularLocation>
</comment>
<sequence>MSGAIRREFQSNLFNKLAAVAALPALKGLKNKLDPRKFNGAILLGLRGIVIKSHGGTDKPVSATHSKKPTTKPSPPAFPKSNKALPNNSPHWKPPKTKPPPVCNTHDAV</sequence>
<keyword evidence="3" id="KW-0963">Cytoplasm</keyword>
<organism evidence="12">
    <name type="scientific">Neisseria gonorrhoeae</name>
    <dbReference type="NCBI Taxonomy" id="485"/>
    <lineage>
        <taxon>Bacteria</taxon>
        <taxon>Pseudomonadati</taxon>
        <taxon>Pseudomonadota</taxon>
        <taxon>Betaproteobacteria</taxon>
        <taxon>Neisseriales</taxon>
        <taxon>Neisseriaceae</taxon>
        <taxon>Neisseria</taxon>
    </lineage>
</organism>
<dbReference type="InterPro" id="IPR003664">
    <property type="entry name" value="FA_synthesis"/>
</dbReference>
<dbReference type="AlphaFoldDB" id="A0A378W0G4"/>
<dbReference type="PANTHER" id="PTHR30100:SF1">
    <property type="entry name" value="PHOSPHATE ACYLTRANSFERASE"/>
    <property type="match status" value="1"/>
</dbReference>
<evidence type="ECO:0000313" key="12">
    <source>
        <dbReference type="EMBL" id="SUA24941.1"/>
    </source>
</evidence>
<feature type="region of interest" description="Disordered" evidence="11">
    <location>
        <begin position="54"/>
        <end position="109"/>
    </location>
</feature>
<dbReference type="GO" id="GO:0043811">
    <property type="term" value="F:phosphate:acyl-[acyl carrier protein] acyltransferase activity"/>
    <property type="evidence" value="ECO:0007669"/>
    <property type="project" value="UniProtKB-EC"/>
</dbReference>
<keyword evidence="7" id="KW-0594">Phospholipid biosynthesis</keyword>
<proteinExistence type="predicted"/>
<protein>
    <recommendedName>
        <fullName evidence="9">phosphate acyltransferase</fullName>
        <ecNumber evidence="9">2.3.1.274</ecNumber>
    </recommendedName>
</protein>
<evidence type="ECO:0000256" key="6">
    <source>
        <dbReference type="ARBA" id="ARBA00023098"/>
    </source>
</evidence>
<accession>A0A378W0G4</accession>
<gene>
    <name evidence="12" type="primary">plsX</name>
    <name evidence="12" type="ORF">NCTC11421_02949</name>
</gene>
<evidence type="ECO:0000256" key="8">
    <source>
        <dbReference type="ARBA" id="ARBA00023264"/>
    </source>
</evidence>
<dbReference type="EC" id="2.3.1.274" evidence="9"/>
<keyword evidence="8" id="KW-1208">Phospholipid metabolism</keyword>
<dbReference type="InterPro" id="IPR012281">
    <property type="entry name" value="Phospholipid_synth_PlsX-like"/>
</dbReference>
<evidence type="ECO:0000256" key="10">
    <source>
        <dbReference type="ARBA" id="ARBA00046608"/>
    </source>
</evidence>
<dbReference type="Pfam" id="PF02504">
    <property type="entry name" value="FA_synthesis"/>
    <property type="match status" value="1"/>
</dbReference>
<dbReference type="GO" id="GO:0006633">
    <property type="term" value="P:fatty acid biosynthetic process"/>
    <property type="evidence" value="ECO:0007669"/>
    <property type="project" value="InterPro"/>
</dbReference>
<dbReference type="GO" id="GO:0008654">
    <property type="term" value="P:phospholipid biosynthetic process"/>
    <property type="evidence" value="ECO:0007669"/>
    <property type="project" value="UniProtKB-KW"/>
</dbReference>
<dbReference type="EMBL" id="UGRI01000001">
    <property type="protein sequence ID" value="SUA24941.1"/>
    <property type="molecule type" value="Genomic_DNA"/>
</dbReference>
<evidence type="ECO:0000256" key="7">
    <source>
        <dbReference type="ARBA" id="ARBA00023209"/>
    </source>
</evidence>
<dbReference type="GO" id="GO:0005737">
    <property type="term" value="C:cytoplasm"/>
    <property type="evidence" value="ECO:0007669"/>
    <property type="project" value="UniProtKB-SubCell"/>
</dbReference>
<keyword evidence="5 12" id="KW-0808">Transferase</keyword>
<evidence type="ECO:0000256" key="1">
    <source>
        <dbReference type="ARBA" id="ARBA00001232"/>
    </source>
</evidence>
<evidence type="ECO:0000256" key="4">
    <source>
        <dbReference type="ARBA" id="ARBA00022516"/>
    </source>
</evidence>
<keyword evidence="4" id="KW-0444">Lipid biosynthesis</keyword>
<evidence type="ECO:0000256" key="3">
    <source>
        <dbReference type="ARBA" id="ARBA00022490"/>
    </source>
</evidence>
<dbReference type="PANTHER" id="PTHR30100">
    <property type="entry name" value="FATTY ACID/PHOSPHOLIPID SYNTHESIS PROTEIN PLSX"/>
    <property type="match status" value="1"/>
</dbReference>
<evidence type="ECO:0000256" key="11">
    <source>
        <dbReference type="SAM" id="MobiDB-lite"/>
    </source>
</evidence>
<dbReference type="Gene3D" id="3.40.718.10">
    <property type="entry name" value="Isopropylmalate Dehydrogenase"/>
    <property type="match status" value="1"/>
</dbReference>